<evidence type="ECO:0000313" key="2">
    <source>
        <dbReference type="Proteomes" id="UP000284531"/>
    </source>
</evidence>
<organism evidence="1 2">
    <name type="scientific">Marinifilum flexuosum</name>
    <dbReference type="NCBI Taxonomy" id="1117708"/>
    <lineage>
        <taxon>Bacteria</taxon>
        <taxon>Pseudomonadati</taxon>
        <taxon>Bacteroidota</taxon>
        <taxon>Bacteroidia</taxon>
        <taxon>Marinilabiliales</taxon>
        <taxon>Marinifilaceae</taxon>
    </lineage>
</organism>
<dbReference type="AlphaFoldDB" id="A0A419WN15"/>
<proteinExistence type="predicted"/>
<reference evidence="1 2" key="1">
    <citation type="submission" date="2018-09" db="EMBL/GenBank/DDBJ databases">
        <title>Genomic Encyclopedia of Archaeal and Bacterial Type Strains, Phase II (KMG-II): from individual species to whole genera.</title>
        <authorList>
            <person name="Goeker M."/>
        </authorList>
    </citation>
    <scope>NUCLEOTIDE SEQUENCE [LARGE SCALE GENOMIC DNA]</scope>
    <source>
        <strain evidence="1 2">DSM 21950</strain>
    </source>
</reference>
<keyword evidence="2" id="KW-1185">Reference proteome</keyword>
<dbReference type="RefSeq" id="WP_120241442.1">
    <property type="nucleotide sequence ID" value="NZ_RAPQ01000012.1"/>
</dbReference>
<accession>A0A419WN15</accession>
<sequence>MNYLFKTCVGQVGIQPEIFWEFSFAEVVLVILGFTELQNAREEAQWKRVDFLNQEQWNSARWSTAALMSSFGGESVDPKKLLKLPWDAEESEELIVENLMTKEELETCANAWGIDLEKYEW</sequence>
<gene>
    <name evidence="1" type="ORF">BXY64_3733</name>
</gene>
<dbReference type="EMBL" id="RAPQ01000012">
    <property type="protein sequence ID" value="RKD96786.1"/>
    <property type="molecule type" value="Genomic_DNA"/>
</dbReference>
<name>A0A419WN15_9BACT</name>
<dbReference type="Proteomes" id="UP000284531">
    <property type="component" value="Unassembled WGS sequence"/>
</dbReference>
<protein>
    <submittedName>
        <fullName evidence="1">Uncharacterized protein</fullName>
    </submittedName>
</protein>
<comment type="caution">
    <text evidence="1">The sequence shown here is derived from an EMBL/GenBank/DDBJ whole genome shotgun (WGS) entry which is preliminary data.</text>
</comment>
<evidence type="ECO:0000313" key="1">
    <source>
        <dbReference type="EMBL" id="RKD96786.1"/>
    </source>
</evidence>